<keyword evidence="8" id="KW-1185">Reference proteome</keyword>
<evidence type="ECO:0000313" key="7">
    <source>
        <dbReference type="EMBL" id="PQQ15360.1"/>
    </source>
</evidence>
<dbReference type="InterPro" id="IPR015300">
    <property type="entry name" value="DNA-bd_pseudobarrel_sf"/>
</dbReference>
<evidence type="ECO:0000256" key="4">
    <source>
        <dbReference type="ARBA" id="ARBA00023163"/>
    </source>
</evidence>
<dbReference type="Gene3D" id="2.40.330.10">
    <property type="entry name" value="DNA-binding pseudobarrel domain"/>
    <property type="match status" value="1"/>
</dbReference>
<name>A0A314YAV0_PRUYE</name>
<evidence type="ECO:0000256" key="3">
    <source>
        <dbReference type="ARBA" id="ARBA00023125"/>
    </source>
</evidence>
<reference evidence="6 8" key="1">
    <citation type="submission" date="2018-02" db="EMBL/GenBank/DDBJ databases">
        <title>Draft genome of wild Prunus yedoensis var. nudiflora.</title>
        <authorList>
            <person name="Baek S."/>
            <person name="Kim J.-H."/>
            <person name="Choi K."/>
            <person name="Kim G.-B."/>
            <person name="Cho A."/>
            <person name="Jang H."/>
            <person name="Shin C.-H."/>
            <person name="Yu H.-J."/>
            <person name="Mun J.-H."/>
        </authorList>
    </citation>
    <scope>NUCLEOTIDE SEQUENCE [LARGE SCALE GENOMIC DNA]</scope>
    <source>
        <strain evidence="8">cv. Jeju island</strain>
        <tissue evidence="6">Leaf</tissue>
    </source>
</reference>
<dbReference type="AlphaFoldDB" id="A0A314YAV0"/>
<evidence type="ECO:0000313" key="8">
    <source>
        <dbReference type="Proteomes" id="UP000250321"/>
    </source>
</evidence>
<comment type="caution">
    <text evidence="6">The sequence shown here is derived from an EMBL/GenBank/DDBJ whole genome shotgun (WGS) entry which is preliminary data.</text>
</comment>
<evidence type="ECO:0000256" key="5">
    <source>
        <dbReference type="ARBA" id="ARBA00023242"/>
    </source>
</evidence>
<sequence length="119" mass="13898">MAAHFEKCLTETDTEGKLSLPIDWLGILPQFDLGSHHEVKIYASDGFGFCWEFRCSTIKMGRYRKPVLQPEDWLKFVDRKGLEVGDKIILDSDPNDSIGRHFRIRAQKFDHEDEKWVDV</sequence>
<comment type="subcellular location">
    <subcellularLocation>
        <location evidence="1">Nucleus</location>
    </subcellularLocation>
</comment>
<organism evidence="6 8">
    <name type="scientific">Prunus yedoensis var. nudiflora</name>
    <dbReference type="NCBI Taxonomy" id="2094558"/>
    <lineage>
        <taxon>Eukaryota</taxon>
        <taxon>Viridiplantae</taxon>
        <taxon>Streptophyta</taxon>
        <taxon>Embryophyta</taxon>
        <taxon>Tracheophyta</taxon>
        <taxon>Spermatophyta</taxon>
        <taxon>Magnoliopsida</taxon>
        <taxon>eudicotyledons</taxon>
        <taxon>Gunneridae</taxon>
        <taxon>Pentapetalae</taxon>
        <taxon>rosids</taxon>
        <taxon>fabids</taxon>
        <taxon>Rosales</taxon>
        <taxon>Rosaceae</taxon>
        <taxon>Amygdaloideae</taxon>
        <taxon>Amygdaleae</taxon>
        <taxon>Prunus</taxon>
    </lineage>
</organism>
<evidence type="ECO:0008006" key="9">
    <source>
        <dbReference type="Google" id="ProtNLM"/>
    </source>
</evidence>
<evidence type="ECO:0000256" key="2">
    <source>
        <dbReference type="ARBA" id="ARBA00023015"/>
    </source>
</evidence>
<dbReference type="SUPFAM" id="SSF101936">
    <property type="entry name" value="DNA-binding pseudobarrel domain"/>
    <property type="match status" value="1"/>
</dbReference>
<keyword evidence="2" id="KW-0805">Transcription regulation</keyword>
<dbReference type="EMBL" id="PJQY01000230">
    <property type="protein sequence ID" value="PQQ15360.1"/>
    <property type="molecule type" value="Genomic_DNA"/>
</dbReference>
<gene>
    <name evidence="7" type="ORF">Pyn_11221</name>
    <name evidence="6" type="ORF">Pyn_37140</name>
</gene>
<dbReference type="GO" id="GO:0003677">
    <property type="term" value="F:DNA binding"/>
    <property type="evidence" value="ECO:0007669"/>
    <property type="project" value="UniProtKB-KW"/>
</dbReference>
<evidence type="ECO:0000256" key="1">
    <source>
        <dbReference type="ARBA" id="ARBA00004123"/>
    </source>
</evidence>
<accession>A0A314YAV0</accession>
<proteinExistence type="predicted"/>
<keyword evidence="5" id="KW-0539">Nucleus</keyword>
<protein>
    <recommendedName>
        <fullName evidence="9">TF-B3 domain-containing protein</fullName>
    </recommendedName>
</protein>
<dbReference type="Proteomes" id="UP000250321">
    <property type="component" value="Unassembled WGS sequence"/>
</dbReference>
<keyword evidence="4" id="KW-0804">Transcription</keyword>
<dbReference type="EMBL" id="PJQY01001516">
    <property type="protein sequence ID" value="PQQ01969.1"/>
    <property type="molecule type" value="Genomic_DNA"/>
</dbReference>
<evidence type="ECO:0000313" key="6">
    <source>
        <dbReference type="EMBL" id="PQQ01969.1"/>
    </source>
</evidence>
<dbReference type="OrthoDB" id="933125at2759"/>
<dbReference type="GO" id="GO:0005634">
    <property type="term" value="C:nucleus"/>
    <property type="evidence" value="ECO:0007669"/>
    <property type="project" value="UniProtKB-SubCell"/>
</dbReference>
<keyword evidence="3" id="KW-0238">DNA-binding</keyword>